<dbReference type="EMBL" id="JANPWE010000001">
    <property type="protein sequence ID" value="MCR6544131.1"/>
    <property type="molecule type" value="Genomic_DNA"/>
</dbReference>
<proteinExistence type="predicted"/>
<accession>A0ABT1XZU2</accession>
<organism evidence="2 3">
    <name type="scientific">Dehalobacterium formicoaceticum</name>
    <dbReference type="NCBI Taxonomy" id="51515"/>
    <lineage>
        <taxon>Bacteria</taxon>
        <taxon>Bacillati</taxon>
        <taxon>Bacillota</taxon>
        <taxon>Clostridia</taxon>
        <taxon>Eubacteriales</taxon>
        <taxon>Peptococcaceae</taxon>
        <taxon>Dehalobacterium</taxon>
    </lineage>
</organism>
<evidence type="ECO:0000313" key="3">
    <source>
        <dbReference type="Proteomes" id="UP001524944"/>
    </source>
</evidence>
<keyword evidence="1" id="KW-0472">Membrane</keyword>
<sequence>MSKKKKYVGISSILLIGVVVLLYALYVMKIGPFDGSSNKVEQNAPMTSNNADEKISVTAMEALRLGFEEAKKHTGEEPLLIDMRSKDNTNVPQEKTDGADGKRNTWYLRFGSKKGNFRIYITIENGNAITNDVRKDDNNLLRKGRYTISDINIDSPKAVKQAIEELSMQPGNPEIYKGYNFTISGFQTDPDSYDTRLLLRVTGISPNSPNSENESLRMHAFFDGKTGEMLNASEMTGYDEEGRSMWRYIEPKH</sequence>
<gene>
    <name evidence="2" type="ORF">NVS47_01125</name>
</gene>
<keyword evidence="1" id="KW-0812">Transmembrane</keyword>
<keyword evidence="1" id="KW-1133">Transmembrane helix</keyword>
<feature type="transmembrane region" description="Helical" evidence="1">
    <location>
        <begin position="7"/>
        <end position="28"/>
    </location>
</feature>
<dbReference type="Proteomes" id="UP001524944">
    <property type="component" value="Unassembled WGS sequence"/>
</dbReference>
<name>A0ABT1XZU2_9FIRM</name>
<comment type="caution">
    <text evidence="2">The sequence shown here is derived from an EMBL/GenBank/DDBJ whole genome shotgun (WGS) entry which is preliminary data.</text>
</comment>
<evidence type="ECO:0000313" key="2">
    <source>
        <dbReference type="EMBL" id="MCR6544131.1"/>
    </source>
</evidence>
<evidence type="ECO:0000256" key="1">
    <source>
        <dbReference type="SAM" id="Phobius"/>
    </source>
</evidence>
<keyword evidence="3" id="KW-1185">Reference proteome</keyword>
<reference evidence="2 3" key="1">
    <citation type="submission" date="2022-08" db="EMBL/GenBank/DDBJ databases">
        <title>Proteogenomics of the novel Dehalobacterium formicoaceticum strain EZ94 highlights a key role of methyltransferases during anaerobic dichloromethane degradation.</title>
        <authorList>
            <person name="Wasmund K."/>
        </authorList>
    </citation>
    <scope>NUCLEOTIDE SEQUENCE [LARGE SCALE GENOMIC DNA]</scope>
    <source>
        <strain evidence="2 3">EZ94</strain>
    </source>
</reference>
<dbReference type="RefSeq" id="WP_257911660.1">
    <property type="nucleotide sequence ID" value="NZ_JANPWE010000001.1"/>
</dbReference>
<protein>
    <submittedName>
        <fullName evidence="2">Uncharacterized protein</fullName>
    </submittedName>
</protein>